<dbReference type="SUPFAM" id="SSF52172">
    <property type="entry name" value="CheY-like"/>
    <property type="match status" value="1"/>
</dbReference>
<dbReference type="PRINTS" id="PR00344">
    <property type="entry name" value="BCTRLSENSOR"/>
</dbReference>
<feature type="domain" description="Histidine kinase" evidence="6">
    <location>
        <begin position="186"/>
        <end position="409"/>
    </location>
</feature>
<feature type="domain" description="Response regulatory" evidence="7">
    <location>
        <begin position="430"/>
        <end position="546"/>
    </location>
</feature>
<dbReference type="EMBL" id="CP022163">
    <property type="protein sequence ID" value="ATB33623.1"/>
    <property type="molecule type" value="Genomic_DNA"/>
</dbReference>
<keyword evidence="8" id="KW-0808">Transferase</keyword>
<dbReference type="Proteomes" id="UP000217289">
    <property type="component" value="Chromosome"/>
</dbReference>
<dbReference type="CDD" id="cd00082">
    <property type="entry name" value="HisKA"/>
    <property type="match status" value="1"/>
</dbReference>
<dbReference type="SUPFAM" id="SSF55874">
    <property type="entry name" value="ATPase domain of HSP90 chaperone/DNA topoisomerase II/histidine kinase"/>
    <property type="match status" value="1"/>
</dbReference>
<dbReference type="PANTHER" id="PTHR43065">
    <property type="entry name" value="SENSOR HISTIDINE KINASE"/>
    <property type="match status" value="1"/>
</dbReference>
<accession>A0A250IQU2</accession>
<dbReference type="InterPro" id="IPR004358">
    <property type="entry name" value="Sig_transdc_His_kin-like_C"/>
</dbReference>
<dbReference type="InterPro" id="IPR036097">
    <property type="entry name" value="HisK_dim/P_sf"/>
</dbReference>
<evidence type="ECO:0000256" key="3">
    <source>
        <dbReference type="ARBA" id="ARBA00022553"/>
    </source>
</evidence>
<keyword evidence="8" id="KW-0418">Kinase</keyword>
<evidence type="ECO:0000313" key="8">
    <source>
        <dbReference type="EMBL" id="ATB33623.1"/>
    </source>
</evidence>
<sequence length="555" mass="61321">MSTLMQEEDDGHQGLGRATLLRALVELEQINPDGCVVLRAIRDQNRVITDFEFIFSNDVESMKLVQPGLVVGRRLSEAVPPAMNGRFAIFCQVVETRQPVKSEVYYPHCWFRSTVMPFLDGIIVRFQDVTALVRDELERKARLEREQSSRQEAEALVRNQAGQLQAAQEKLVQSGKLMVAGQLATGVGHEINNPLSFVTGNLHVALEQLGALSQELPPPSAERLRELTHALEDARKGAERIRTIVKELRTLARSSETHTGPVDVGAALEFSLSMAMPHIRHRAQVVRRLERVPRVLGNESRLGQVLLNLLINAAQAIPEGDATHHAITLSTRVEGSQVVIEVRDTGKGMSAEVLARIFEPFFTTKPPGEGTGLGLPISRDIIREMGGELRVQSELGRGSSFQVVLPVLDETMTPVVAPPVVKQQAPPRRRVLIIDDEPSIGSMMKRVLGRNHEVKVVHSGREALALLSADPGFDRVFCDLMMGDMTGMDLHAELARRQPDYLPRFIFMTGGAFTDRARAFLADASVTSLDKPFEPVTLREMVERLPPGGKGPDSR</sequence>
<keyword evidence="3 4" id="KW-0597">Phosphoprotein</keyword>
<dbReference type="InterPro" id="IPR003594">
    <property type="entry name" value="HATPase_dom"/>
</dbReference>
<dbReference type="SMART" id="SM00448">
    <property type="entry name" value="REC"/>
    <property type="match status" value="1"/>
</dbReference>
<feature type="coiled-coil region" evidence="5">
    <location>
        <begin position="126"/>
        <end position="170"/>
    </location>
</feature>
<evidence type="ECO:0000256" key="4">
    <source>
        <dbReference type="PROSITE-ProRule" id="PRU00169"/>
    </source>
</evidence>
<evidence type="ECO:0000256" key="2">
    <source>
        <dbReference type="ARBA" id="ARBA00012438"/>
    </source>
</evidence>
<dbReference type="PANTHER" id="PTHR43065:SF50">
    <property type="entry name" value="HISTIDINE KINASE"/>
    <property type="match status" value="1"/>
</dbReference>
<dbReference type="Gene3D" id="3.40.50.2300">
    <property type="match status" value="1"/>
</dbReference>
<feature type="modified residue" description="4-aspartylphosphate" evidence="4">
    <location>
        <position position="479"/>
    </location>
</feature>
<dbReference type="PROSITE" id="PS50109">
    <property type="entry name" value="HIS_KIN"/>
    <property type="match status" value="1"/>
</dbReference>
<keyword evidence="9" id="KW-1185">Reference proteome</keyword>
<dbReference type="SUPFAM" id="SSF47384">
    <property type="entry name" value="Homodimeric domain of signal transducing histidine kinase"/>
    <property type="match status" value="1"/>
</dbReference>
<evidence type="ECO:0000259" key="6">
    <source>
        <dbReference type="PROSITE" id="PS50109"/>
    </source>
</evidence>
<dbReference type="InterPro" id="IPR005467">
    <property type="entry name" value="His_kinase_dom"/>
</dbReference>
<dbReference type="SMART" id="SM00388">
    <property type="entry name" value="HisKA"/>
    <property type="match status" value="1"/>
</dbReference>
<dbReference type="InterPro" id="IPR011006">
    <property type="entry name" value="CheY-like_superfamily"/>
</dbReference>
<dbReference type="SMART" id="SM00387">
    <property type="entry name" value="HATPase_c"/>
    <property type="match status" value="1"/>
</dbReference>
<dbReference type="EC" id="2.7.13.3" evidence="2"/>
<keyword evidence="5" id="KW-0175">Coiled coil</keyword>
<dbReference type="Pfam" id="PF00512">
    <property type="entry name" value="HisKA"/>
    <property type="match status" value="1"/>
</dbReference>
<dbReference type="InterPro" id="IPR036890">
    <property type="entry name" value="HATPase_C_sf"/>
</dbReference>
<dbReference type="KEGG" id="mbd:MEBOL_007121"/>
<organism evidence="8 9">
    <name type="scientific">Melittangium boletus DSM 14713</name>
    <dbReference type="NCBI Taxonomy" id="1294270"/>
    <lineage>
        <taxon>Bacteria</taxon>
        <taxon>Pseudomonadati</taxon>
        <taxon>Myxococcota</taxon>
        <taxon>Myxococcia</taxon>
        <taxon>Myxococcales</taxon>
        <taxon>Cystobacterineae</taxon>
        <taxon>Archangiaceae</taxon>
        <taxon>Melittangium</taxon>
    </lineage>
</organism>
<evidence type="ECO:0000256" key="1">
    <source>
        <dbReference type="ARBA" id="ARBA00000085"/>
    </source>
</evidence>
<dbReference type="AlphaFoldDB" id="A0A250IQU2"/>
<dbReference type="InterPro" id="IPR003661">
    <property type="entry name" value="HisK_dim/P_dom"/>
</dbReference>
<dbReference type="Gene3D" id="3.30.565.10">
    <property type="entry name" value="Histidine kinase-like ATPase, C-terminal domain"/>
    <property type="match status" value="1"/>
</dbReference>
<gene>
    <name evidence="8" type="ORF">MEBOL_007121</name>
</gene>
<dbReference type="PROSITE" id="PS50110">
    <property type="entry name" value="RESPONSE_REGULATORY"/>
    <property type="match status" value="1"/>
</dbReference>
<dbReference type="Pfam" id="PF00072">
    <property type="entry name" value="Response_reg"/>
    <property type="match status" value="1"/>
</dbReference>
<name>A0A250IQU2_9BACT</name>
<dbReference type="InterPro" id="IPR001789">
    <property type="entry name" value="Sig_transdc_resp-reg_receiver"/>
</dbReference>
<dbReference type="Pfam" id="PF02518">
    <property type="entry name" value="HATPase_c"/>
    <property type="match status" value="1"/>
</dbReference>
<dbReference type="Gene3D" id="3.30.450.20">
    <property type="entry name" value="PAS domain"/>
    <property type="match status" value="1"/>
</dbReference>
<comment type="catalytic activity">
    <reaction evidence="1">
        <text>ATP + protein L-histidine = ADP + protein N-phospho-L-histidine.</text>
        <dbReference type="EC" id="2.7.13.3"/>
    </reaction>
</comment>
<dbReference type="CDD" id="cd00156">
    <property type="entry name" value="REC"/>
    <property type="match status" value="1"/>
</dbReference>
<evidence type="ECO:0000259" key="7">
    <source>
        <dbReference type="PROSITE" id="PS50110"/>
    </source>
</evidence>
<evidence type="ECO:0000313" key="9">
    <source>
        <dbReference type="Proteomes" id="UP000217289"/>
    </source>
</evidence>
<protein>
    <recommendedName>
        <fullName evidence="2">histidine kinase</fullName>
        <ecNumber evidence="2">2.7.13.3</ecNumber>
    </recommendedName>
</protein>
<dbReference type="RefSeq" id="WP_245919163.1">
    <property type="nucleotide sequence ID" value="NZ_CP022163.1"/>
</dbReference>
<dbReference type="Gene3D" id="1.10.287.130">
    <property type="match status" value="1"/>
</dbReference>
<proteinExistence type="predicted"/>
<reference evidence="8 9" key="1">
    <citation type="submission" date="2017-06" db="EMBL/GenBank/DDBJ databases">
        <authorList>
            <person name="Kim H.J."/>
            <person name="Triplett B.A."/>
        </authorList>
    </citation>
    <scope>NUCLEOTIDE SEQUENCE [LARGE SCALE GENOMIC DNA]</scope>
    <source>
        <strain evidence="8 9">DSM 14713</strain>
    </source>
</reference>
<evidence type="ECO:0000256" key="5">
    <source>
        <dbReference type="SAM" id="Coils"/>
    </source>
</evidence>
<dbReference type="GO" id="GO:0000155">
    <property type="term" value="F:phosphorelay sensor kinase activity"/>
    <property type="evidence" value="ECO:0007669"/>
    <property type="project" value="InterPro"/>
</dbReference>